<dbReference type="CDD" id="cd07067">
    <property type="entry name" value="HP_PGM_like"/>
    <property type="match status" value="1"/>
</dbReference>
<dbReference type="InterPro" id="IPR013078">
    <property type="entry name" value="His_Pase_superF_clade-1"/>
</dbReference>
<dbReference type="Pfam" id="PF00300">
    <property type="entry name" value="His_Phos_1"/>
    <property type="match status" value="1"/>
</dbReference>
<comment type="caution">
    <text evidence="2">The sequence shown here is derived from an EMBL/GenBank/DDBJ whole genome shotgun (WGS) entry which is preliminary data.</text>
</comment>
<keyword evidence="3" id="KW-1185">Reference proteome</keyword>
<dbReference type="PANTHER" id="PTHR48100">
    <property type="entry name" value="BROAD-SPECIFICITY PHOSPHATASE YOR283W-RELATED"/>
    <property type="match status" value="1"/>
</dbReference>
<dbReference type="Gene3D" id="3.40.50.1240">
    <property type="entry name" value="Phosphoglycerate mutase-like"/>
    <property type="match status" value="1"/>
</dbReference>
<evidence type="ECO:0000313" key="2">
    <source>
        <dbReference type="EMBL" id="MBF4764964.1"/>
    </source>
</evidence>
<protein>
    <submittedName>
        <fullName evidence="2">Histidine phosphatase family protein</fullName>
    </submittedName>
</protein>
<name>A0A930VCG7_9ACTN</name>
<dbReference type="InterPro" id="IPR029033">
    <property type="entry name" value="His_PPase_superfam"/>
</dbReference>
<dbReference type="Proteomes" id="UP000640489">
    <property type="component" value="Unassembled WGS sequence"/>
</dbReference>
<accession>A0A930VCG7</accession>
<evidence type="ECO:0000313" key="3">
    <source>
        <dbReference type="Proteomes" id="UP000640489"/>
    </source>
</evidence>
<organism evidence="2 3">
    <name type="scientific">Nocardioides islandensis</name>
    <dbReference type="NCBI Taxonomy" id="433663"/>
    <lineage>
        <taxon>Bacteria</taxon>
        <taxon>Bacillati</taxon>
        <taxon>Actinomycetota</taxon>
        <taxon>Actinomycetes</taxon>
        <taxon>Propionibacteriales</taxon>
        <taxon>Nocardioidaceae</taxon>
        <taxon>Nocardioides</taxon>
    </lineage>
</organism>
<dbReference type="GO" id="GO:0016791">
    <property type="term" value="F:phosphatase activity"/>
    <property type="evidence" value="ECO:0007669"/>
    <property type="project" value="TreeGrafter"/>
</dbReference>
<proteinExistence type="predicted"/>
<dbReference type="SMART" id="SM00855">
    <property type="entry name" value="PGAM"/>
    <property type="match status" value="1"/>
</dbReference>
<dbReference type="InterPro" id="IPR050275">
    <property type="entry name" value="PGM_Phosphatase"/>
</dbReference>
<dbReference type="SUPFAM" id="SSF53254">
    <property type="entry name" value="Phosphoglycerate mutase-like"/>
    <property type="match status" value="1"/>
</dbReference>
<dbReference type="GO" id="GO:0005737">
    <property type="term" value="C:cytoplasm"/>
    <property type="evidence" value="ECO:0007669"/>
    <property type="project" value="TreeGrafter"/>
</dbReference>
<dbReference type="AlphaFoldDB" id="A0A930VCG7"/>
<dbReference type="EMBL" id="JADKPN010000012">
    <property type="protein sequence ID" value="MBF4764964.1"/>
    <property type="molecule type" value="Genomic_DNA"/>
</dbReference>
<reference evidence="2" key="1">
    <citation type="submission" date="2020-11" db="EMBL/GenBank/DDBJ databases">
        <title>Nocardioides sp. nov., isolated from Soil of Cynanchum wilfordii Hemsley rhizosphere.</title>
        <authorList>
            <person name="Lee J.-S."/>
            <person name="Suh M.K."/>
            <person name="Kim J.-S."/>
        </authorList>
    </citation>
    <scope>NUCLEOTIDE SEQUENCE</scope>
    <source>
        <strain evidence="2">KCTC 19275</strain>
    </source>
</reference>
<sequence>MTDLQCPARVFLARHGQTEYESPVMVSQGGSLTTVGRAQARELGEKLRGERIAHVYCSSISRAVQTAELAAGVLGVEVTVREGLGEFAVGDAHGLPAGQGIFVEEMEQWVAGDVDVKYPGSESAREVAARVVPVLDAIADQHRGETVLVVSHGGAIVATQAVLDYVPGRTWDFPNCGYVELEGDSSGWTVLG</sequence>
<gene>
    <name evidence="2" type="ORF">ISU07_17665</name>
</gene>
<evidence type="ECO:0000256" key="1">
    <source>
        <dbReference type="PIRSR" id="PIRSR613078-3"/>
    </source>
</evidence>
<dbReference type="PANTHER" id="PTHR48100:SF1">
    <property type="entry name" value="HISTIDINE PHOSPHATASE FAMILY PROTEIN-RELATED"/>
    <property type="match status" value="1"/>
</dbReference>
<dbReference type="RefSeq" id="WP_194708151.1">
    <property type="nucleotide sequence ID" value="NZ_JADKPN010000012.1"/>
</dbReference>
<feature type="site" description="Transition state stabilizer" evidence="1">
    <location>
        <position position="152"/>
    </location>
</feature>